<evidence type="ECO:0000256" key="1">
    <source>
        <dbReference type="SAM" id="MobiDB-lite"/>
    </source>
</evidence>
<accession>A0ABQ2E0M1</accession>
<name>A0ABQ2E0M1_9ACTN</name>
<dbReference type="EMBL" id="BMMV01000004">
    <property type="protein sequence ID" value="GGJ85085.1"/>
    <property type="molecule type" value="Genomic_DNA"/>
</dbReference>
<evidence type="ECO:0000313" key="3">
    <source>
        <dbReference type="Proteomes" id="UP000660265"/>
    </source>
</evidence>
<feature type="region of interest" description="Disordered" evidence="1">
    <location>
        <begin position="1"/>
        <end position="57"/>
    </location>
</feature>
<evidence type="ECO:0000313" key="2">
    <source>
        <dbReference type="EMBL" id="GGJ85085.1"/>
    </source>
</evidence>
<dbReference type="Proteomes" id="UP000660265">
    <property type="component" value="Unassembled WGS sequence"/>
</dbReference>
<comment type="caution">
    <text evidence="2">The sequence shown here is derived from an EMBL/GenBank/DDBJ whole genome shotgun (WGS) entry which is preliminary data.</text>
</comment>
<proteinExistence type="predicted"/>
<protein>
    <submittedName>
        <fullName evidence="2">Uncharacterized protein</fullName>
    </submittedName>
</protein>
<keyword evidence="3" id="KW-1185">Reference proteome</keyword>
<gene>
    <name evidence="2" type="ORF">GCM10011583_15870</name>
</gene>
<sequence length="103" mass="10809">MSVPGFSVALGSSRNEVVRSATEGGRDAHEIDGASSAQPLGSGHVREASGGTKPWARGPVRMCDTATMASYRRYTPDTVGVTQQDKGILQFTVTGTLIIASKR</sequence>
<reference evidence="3" key="1">
    <citation type="journal article" date="2019" name="Int. J. Syst. Evol. Microbiol.">
        <title>The Global Catalogue of Microorganisms (GCM) 10K type strain sequencing project: providing services to taxonomists for standard genome sequencing and annotation.</title>
        <authorList>
            <consortium name="The Broad Institute Genomics Platform"/>
            <consortium name="The Broad Institute Genome Sequencing Center for Infectious Disease"/>
            <person name="Wu L."/>
            <person name="Ma J."/>
        </authorList>
    </citation>
    <scope>NUCLEOTIDE SEQUENCE [LARGE SCALE GENOMIC DNA]</scope>
    <source>
        <strain evidence="3">CGMCC 4.7275</strain>
    </source>
</reference>
<organism evidence="2 3">
    <name type="scientific">Streptomyces camponoticapitis</name>
    <dbReference type="NCBI Taxonomy" id="1616125"/>
    <lineage>
        <taxon>Bacteria</taxon>
        <taxon>Bacillati</taxon>
        <taxon>Actinomycetota</taxon>
        <taxon>Actinomycetes</taxon>
        <taxon>Kitasatosporales</taxon>
        <taxon>Streptomycetaceae</taxon>
        <taxon>Streptomyces</taxon>
    </lineage>
</organism>